<dbReference type="Proteomes" id="UP000007305">
    <property type="component" value="Chromosome 3"/>
</dbReference>
<reference evidence="2" key="2">
    <citation type="submission" date="2019-07" db="EMBL/GenBank/DDBJ databases">
        <authorList>
            <person name="Seetharam A."/>
            <person name="Woodhouse M."/>
            <person name="Cannon E."/>
        </authorList>
    </citation>
    <scope>NUCLEOTIDE SEQUENCE [LARGE SCALE GENOMIC DNA]</scope>
    <source>
        <strain evidence="2">cv. B73</strain>
    </source>
</reference>
<reference evidence="3" key="1">
    <citation type="submission" date="2015-12" db="EMBL/GenBank/DDBJ databases">
        <title>Update maize B73 reference genome by single molecule sequencing technologies.</title>
        <authorList>
            <consortium name="Maize Genome Sequencing Project"/>
            <person name="Ware D."/>
        </authorList>
    </citation>
    <scope>NUCLEOTIDE SEQUENCE [LARGE SCALE GENOMIC DNA]</scope>
    <source>
        <strain evidence="3">cv. B73</strain>
    </source>
</reference>
<dbReference type="FunCoup" id="A0A804N1L0">
    <property type="interactions" value="488"/>
</dbReference>
<keyword evidence="4" id="KW-1267">Proteomics identification</keyword>
<reference evidence="2" key="3">
    <citation type="submission" date="2021-05" db="UniProtKB">
        <authorList>
            <consortium name="EnsemblPlants"/>
        </authorList>
    </citation>
    <scope>IDENTIFICATION</scope>
    <source>
        <strain evidence="2">cv. B73</strain>
    </source>
</reference>
<evidence type="ECO:0000313" key="2">
    <source>
        <dbReference type="EnsemblPlants" id="Zm00001eb127690_P002"/>
    </source>
</evidence>
<keyword evidence="3" id="KW-1185">Reference proteome</keyword>
<accession>A0A804N1L0</accession>
<keyword evidence="1" id="KW-1133">Transmembrane helix</keyword>
<protein>
    <submittedName>
        <fullName evidence="2">Uncharacterized protein</fullName>
    </submittedName>
</protein>
<dbReference type="Gramene" id="Zm00001eb127690_T002">
    <property type="protein sequence ID" value="Zm00001eb127690_P002"/>
    <property type="gene ID" value="Zm00001eb127690"/>
</dbReference>
<dbReference type="EnsemblPlants" id="Zm00001eb127690_T002">
    <property type="protein sequence ID" value="Zm00001eb127690_P002"/>
    <property type="gene ID" value="Zm00001eb127690"/>
</dbReference>
<dbReference type="InParanoid" id="A0A804N1L0"/>
<organism evidence="2 3">
    <name type="scientific">Zea mays</name>
    <name type="common">Maize</name>
    <dbReference type="NCBI Taxonomy" id="4577"/>
    <lineage>
        <taxon>Eukaryota</taxon>
        <taxon>Viridiplantae</taxon>
        <taxon>Streptophyta</taxon>
        <taxon>Embryophyta</taxon>
        <taxon>Tracheophyta</taxon>
        <taxon>Spermatophyta</taxon>
        <taxon>Magnoliopsida</taxon>
        <taxon>Liliopsida</taxon>
        <taxon>Poales</taxon>
        <taxon>Poaceae</taxon>
        <taxon>PACMAD clade</taxon>
        <taxon>Panicoideae</taxon>
        <taxon>Andropogonodae</taxon>
        <taxon>Andropogoneae</taxon>
        <taxon>Tripsacinae</taxon>
        <taxon>Zea</taxon>
    </lineage>
</organism>
<dbReference type="AlphaFoldDB" id="A0A804N1L0"/>
<keyword evidence="1" id="KW-0472">Membrane</keyword>
<evidence type="ECO:0007829" key="4">
    <source>
        <dbReference type="PeptideAtlas" id="A0A804N1L0"/>
    </source>
</evidence>
<keyword evidence="1" id="KW-0812">Transmembrane</keyword>
<name>A0A804N1L0_MAIZE</name>
<proteinExistence type="evidence at protein level"/>
<sequence length="105" mass="11274">RDYSYRRVGVRGLVCSRLLVSKGATPSALGLLSSFRQRPRRNMAKIKPKALLAQSKVKKVPGQISVATIVTYMILGVLVVSSVYAAYRYCWAGTGAAEAVGAQGN</sequence>
<evidence type="ECO:0000256" key="1">
    <source>
        <dbReference type="SAM" id="Phobius"/>
    </source>
</evidence>
<feature type="transmembrane region" description="Helical" evidence="1">
    <location>
        <begin position="64"/>
        <end position="87"/>
    </location>
</feature>
<evidence type="ECO:0000313" key="3">
    <source>
        <dbReference type="Proteomes" id="UP000007305"/>
    </source>
</evidence>
<dbReference type="OrthoDB" id="271386at2759"/>
<gene>
    <name evidence="2" type="primary">LOC100500975</name>
</gene>